<gene>
    <name evidence="13" type="ORF">GIW81_12780</name>
</gene>
<dbReference type="PANTHER" id="PTHR21581:SF6">
    <property type="entry name" value="TRAFFICKING PROTEIN PARTICLE COMPLEX SUBUNIT 12"/>
    <property type="match status" value="1"/>
</dbReference>
<keyword evidence="6" id="KW-0961">Cell wall biogenesis/degradation</keyword>
<dbReference type="Gene3D" id="3.40.710.10">
    <property type="entry name" value="DD-peptidase/beta-lactamase superfamily"/>
    <property type="match status" value="1"/>
</dbReference>
<evidence type="ECO:0000313" key="14">
    <source>
        <dbReference type="Proteomes" id="UP000440694"/>
    </source>
</evidence>
<organism evidence="13 14">
    <name type="scientific">Hyphomicrobium album</name>
    <dbReference type="NCBI Taxonomy" id="2665159"/>
    <lineage>
        <taxon>Bacteria</taxon>
        <taxon>Pseudomonadati</taxon>
        <taxon>Pseudomonadota</taxon>
        <taxon>Alphaproteobacteria</taxon>
        <taxon>Hyphomicrobiales</taxon>
        <taxon>Hyphomicrobiaceae</taxon>
        <taxon>Hyphomicrobium</taxon>
    </lineage>
</organism>
<dbReference type="Pfam" id="PF00768">
    <property type="entry name" value="Peptidase_S11"/>
    <property type="match status" value="1"/>
</dbReference>
<evidence type="ECO:0000256" key="10">
    <source>
        <dbReference type="SAM" id="MobiDB-lite"/>
    </source>
</evidence>
<sequence>MRRGTAYVTLLLLAALVPRAVAAGPALVIELSNNKVLYAEEADSTWYPASLTKMMTAYLVFEALKGGKLDLKTKISCSATANGQPPSKIGLPVGGQMSVDHGLQALIIKSANDVAVMLAEAVAGSEPAFVAQMNATAKRLGMERTSFVNPNGLPSPQQVTTARDLAKLARAIINDYPEYAHYWMKPEMRLGKQRLVTHNGLLRSFEGADGMKTGFTCDSGFNVVATATRDNRRIIAVVLGDHSSGERNVRAASLLEYGFQQHGWKQLFNSTTIDNMPLASASPVKSVRTGVTSWGCNERKARTAKAGAGKKRTAAKAAKKKLATEAAEKPAPVTLDVVPDAGGEPATVELRGTMPPPAAASFQQQ</sequence>
<keyword evidence="4" id="KW-0133">Cell shape</keyword>
<evidence type="ECO:0000259" key="12">
    <source>
        <dbReference type="Pfam" id="PF00768"/>
    </source>
</evidence>
<dbReference type="AlphaFoldDB" id="A0A6I3KLF4"/>
<comment type="similarity">
    <text evidence="1 9">Belongs to the peptidase S11 family.</text>
</comment>
<feature type="signal peptide" evidence="11">
    <location>
        <begin position="1"/>
        <end position="22"/>
    </location>
</feature>
<dbReference type="PANTHER" id="PTHR21581">
    <property type="entry name" value="D-ALANYL-D-ALANINE CARBOXYPEPTIDASE"/>
    <property type="match status" value="1"/>
</dbReference>
<feature type="domain" description="Peptidase S11 D-alanyl-D-alanine carboxypeptidase A N-terminal" evidence="12">
    <location>
        <begin position="19"/>
        <end position="242"/>
    </location>
</feature>
<evidence type="ECO:0000313" key="13">
    <source>
        <dbReference type="EMBL" id="MTD95208.1"/>
    </source>
</evidence>
<feature type="active site" description="Acyl-ester intermediate" evidence="7">
    <location>
        <position position="50"/>
    </location>
</feature>
<evidence type="ECO:0000256" key="6">
    <source>
        <dbReference type="ARBA" id="ARBA00023316"/>
    </source>
</evidence>
<evidence type="ECO:0000256" key="9">
    <source>
        <dbReference type="RuleBase" id="RU004016"/>
    </source>
</evidence>
<dbReference type="GO" id="GO:0008360">
    <property type="term" value="P:regulation of cell shape"/>
    <property type="evidence" value="ECO:0007669"/>
    <property type="project" value="UniProtKB-KW"/>
</dbReference>
<dbReference type="Proteomes" id="UP000440694">
    <property type="component" value="Unassembled WGS sequence"/>
</dbReference>
<dbReference type="InterPro" id="IPR012338">
    <property type="entry name" value="Beta-lactam/transpept-like"/>
</dbReference>
<proteinExistence type="inferred from homology"/>
<reference evidence="13 14" key="1">
    <citation type="submission" date="2019-11" db="EMBL/GenBank/DDBJ databases">
        <title>Identification of a novel strain.</title>
        <authorList>
            <person name="Xu Q."/>
            <person name="Wang G."/>
        </authorList>
    </citation>
    <scope>NUCLEOTIDE SEQUENCE [LARGE SCALE GENOMIC DNA]</scope>
    <source>
        <strain evidence="14">xq</strain>
    </source>
</reference>
<dbReference type="PRINTS" id="PR00725">
    <property type="entry name" value="DADACBPTASE1"/>
</dbReference>
<keyword evidence="5" id="KW-0573">Peptidoglycan synthesis</keyword>
<dbReference type="GO" id="GO:0006508">
    <property type="term" value="P:proteolysis"/>
    <property type="evidence" value="ECO:0007669"/>
    <property type="project" value="InterPro"/>
</dbReference>
<feature type="chain" id="PRO_5026288156" evidence="11">
    <location>
        <begin position="23"/>
        <end position="365"/>
    </location>
</feature>
<accession>A0A6I3KLF4</accession>
<evidence type="ECO:0000256" key="1">
    <source>
        <dbReference type="ARBA" id="ARBA00007164"/>
    </source>
</evidence>
<comment type="caution">
    <text evidence="13">The sequence shown here is derived from an EMBL/GenBank/DDBJ whole genome shotgun (WGS) entry which is preliminary data.</text>
</comment>
<name>A0A6I3KLF4_9HYPH</name>
<keyword evidence="3" id="KW-0378">Hydrolase</keyword>
<feature type="compositionally biased region" description="Basic residues" evidence="10">
    <location>
        <begin position="308"/>
        <end position="321"/>
    </location>
</feature>
<evidence type="ECO:0000256" key="8">
    <source>
        <dbReference type="PIRSR" id="PIRSR618044-2"/>
    </source>
</evidence>
<feature type="binding site" evidence="8">
    <location>
        <position position="212"/>
    </location>
    <ligand>
        <name>substrate</name>
    </ligand>
</feature>
<dbReference type="SUPFAM" id="SSF56601">
    <property type="entry name" value="beta-lactamase/transpeptidase-like"/>
    <property type="match status" value="1"/>
</dbReference>
<protein>
    <submittedName>
        <fullName evidence="13">D-alanyl-D-alanine carboxypeptidase</fullName>
    </submittedName>
</protein>
<dbReference type="RefSeq" id="WP_154739773.1">
    <property type="nucleotide sequence ID" value="NZ_WMBQ01000002.1"/>
</dbReference>
<dbReference type="EMBL" id="WMBQ01000002">
    <property type="protein sequence ID" value="MTD95208.1"/>
    <property type="molecule type" value="Genomic_DNA"/>
</dbReference>
<feature type="active site" description="Proton acceptor" evidence="7">
    <location>
        <position position="53"/>
    </location>
</feature>
<dbReference type="GO" id="GO:0009252">
    <property type="term" value="P:peptidoglycan biosynthetic process"/>
    <property type="evidence" value="ECO:0007669"/>
    <property type="project" value="UniProtKB-KW"/>
</dbReference>
<dbReference type="GO" id="GO:0009002">
    <property type="term" value="F:serine-type D-Ala-D-Ala carboxypeptidase activity"/>
    <property type="evidence" value="ECO:0007669"/>
    <property type="project" value="InterPro"/>
</dbReference>
<evidence type="ECO:0000256" key="2">
    <source>
        <dbReference type="ARBA" id="ARBA00022729"/>
    </source>
</evidence>
<keyword evidence="14" id="KW-1185">Reference proteome</keyword>
<dbReference type="InterPro" id="IPR001967">
    <property type="entry name" value="Peptidase_S11_N"/>
</dbReference>
<dbReference type="InterPro" id="IPR018044">
    <property type="entry name" value="Peptidase_S11"/>
</dbReference>
<evidence type="ECO:0000256" key="3">
    <source>
        <dbReference type="ARBA" id="ARBA00022801"/>
    </source>
</evidence>
<evidence type="ECO:0000256" key="7">
    <source>
        <dbReference type="PIRSR" id="PIRSR618044-1"/>
    </source>
</evidence>
<dbReference type="GO" id="GO:0071555">
    <property type="term" value="P:cell wall organization"/>
    <property type="evidence" value="ECO:0007669"/>
    <property type="project" value="UniProtKB-KW"/>
</dbReference>
<feature type="region of interest" description="Disordered" evidence="10">
    <location>
        <begin position="302"/>
        <end position="365"/>
    </location>
</feature>
<feature type="active site" evidence="7">
    <location>
        <position position="110"/>
    </location>
</feature>
<keyword evidence="2 11" id="KW-0732">Signal</keyword>
<evidence type="ECO:0000256" key="5">
    <source>
        <dbReference type="ARBA" id="ARBA00022984"/>
    </source>
</evidence>
<evidence type="ECO:0000256" key="4">
    <source>
        <dbReference type="ARBA" id="ARBA00022960"/>
    </source>
</evidence>
<keyword evidence="13" id="KW-0645">Protease</keyword>
<evidence type="ECO:0000256" key="11">
    <source>
        <dbReference type="SAM" id="SignalP"/>
    </source>
</evidence>
<keyword evidence="13" id="KW-0121">Carboxypeptidase</keyword>